<dbReference type="InterPro" id="IPR011042">
    <property type="entry name" value="6-blade_b-propeller_TolB-like"/>
</dbReference>
<feature type="chain" id="PRO_5011481565" evidence="2">
    <location>
        <begin position="25"/>
        <end position="493"/>
    </location>
</feature>
<feature type="signal peptide" evidence="2">
    <location>
        <begin position="1"/>
        <end position="24"/>
    </location>
</feature>
<keyword evidence="5" id="KW-1185">Reference proteome</keyword>
<dbReference type="InterPro" id="IPR014755">
    <property type="entry name" value="Cu-Rt/internalin_Ig-like"/>
</dbReference>
<dbReference type="EMBL" id="FOQD01000008">
    <property type="protein sequence ID" value="SFI33297.1"/>
    <property type="molecule type" value="Genomic_DNA"/>
</dbReference>
<proteinExistence type="predicted"/>
<dbReference type="InterPro" id="IPR055557">
    <property type="entry name" value="DUF7133"/>
</dbReference>
<dbReference type="STRING" id="1576369.SAMN05421753_1081"/>
<dbReference type="PANTHER" id="PTHR33546:SF1">
    <property type="entry name" value="LARGE, MULTIFUNCTIONAL SECRETED PROTEIN"/>
    <property type="match status" value="1"/>
</dbReference>
<dbReference type="Gene3D" id="2.60.40.1220">
    <property type="match status" value="1"/>
</dbReference>
<evidence type="ECO:0000313" key="5">
    <source>
        <dbReference type="Proteomes" id="UP000199518"/>
    </source>
</evidence>
<evidence type="ECO:0000256" key="1">
    <source>
        <dbReference type="ARBA" id="ARBA00022729"/>
    </source>
</evidence>
<evidence type="ECO:0000313" key="4">
    <source>
        <dbReference type="EMBL" id="SFI33297.1"/>
    </source>
</evidence>
<accession>A0A1I3HCJ0</accession>
<name>A0A1I3HCJ0_9PLAN</name>
<dbReference type="PANTHER" id="PTHR33546">
    <property type="entry name" value="LARGE, MULTIFUNCTIONAL SECRETED PROTEIN-RELATED"/>
    <property type="match status" value="1"/>
</dbReference>
<dbReference type="Pfam" id="PF23500">
    <property type="entry name" value="DUF7133"/>
    <property type="match status" value="1"/>
</dbReference>
<gene>
    <name evidence="4" type="ORF">SAMN05421753_1081</name>
</gene>
<reference evidence="5" key="1">
    <citation type="submission" date="2016-10" db="EMBL/GenBank/DDBJ databases">
        <authorList>
            <person name="Varghese N."/>
            <person name="Submissions S."/>
        </authorList>
    </citation>
    <scope>NUCLEOTIDE SEQUENCE [LARGE SCALE GENOMIC DNA]</scope>
    <source>
        <strain evidence="5">DSM 26348</strain>
    </source>
</reference>
<sequence>MSRSIGMLLTCCLVMLAFSVESVAADLPTEQDYYAITSSEMPAGAVLEPGAFQLMPDGRLAVGTRRGEVWMIAAPFSKELKATQYTRFAHGLHEILGLAERDGWLYVVQRCDVSRLKDTNGDGKADLFEVVSDGWEISGDQHEYAFGSKFDKNGDLWVTLCLTGSFTSKVPYRGWCLRIKPDGTAVPTTSGVRSPGGLGMNAAGDMFYTDNQGPWNGTCSLRVLRPGKFVGHPGGNDWYTLANASMGPRPKDPQSGSRLVVEADKIPELDLPAILFPYKKMGQSASGIACDTSGGKFGPFQNQLFVGDQTYSQVMRVDLEQIDGVYQGACFPFREGFGAGTVGLEMTPQGALFAGGTARGWGSRGKQEFSIERVDWTGKTPFEIVTMHLNADGFTLTFTEPVDEKTAAAINSYTLGTYTYIYQSAYGSPEVDHTEPKIESATLSEDKRSVRLVVKGLQRGHVHELHADGIRSHAGLPLLHPVAYYTLNKLASP</sequence>
<organism evidence="4 5">
    <name type="scientific">Planctomicrobium piriforme</name>
    <dbReference type="NCBI Taxonomy" id="1576369"/>
    <lineage>
        <taxon>Bacteria</taxon>
        <taxon>Pseudomonadati</taxon>
        <taxon>Planctomycetota</taxon>
        <taxon>Planctomycetia</taxon>
        <taxon>Planctomycetales</taxon>
        <taxon>Planctomycetaceae</taxon>
        <taxon>Planctomicrobium</taxon>
    </lineage>
</organism>
<dbReference type="RefSeq" id="WP_217647074.1">
    <property type="nucleotide sequence ID" value="NZ_FOQD01000008.1"/>
</dbReference>
<dbReference type="Proteomes" id="UP000199518">
    <property type="component" value="Unassembled WGS sequence"/>
</dbReference>
<protein>
    <submittedName>
        <fullName evidence="4">Glucose/arabinose dehydrogenase, beta-propeller fold</fullName>
    </submittedName>
</protein>
<dbReference type="SUPFAM" id="SSF101898">
    <property type="entry name" value="NHL repeat"/>
    <property type="match status" value="1"/>
</dbReference>
<feature type="domain" description="DUF7133" evidence="3">
    <location>
        <begin position="84"/>
        <end position="216"/>
    </location>
</feature>
<evidence type="ECO:0000259" key="3">
    <source>
        <dbReference type="Pfam" id="PF23500"/>
    </source>
</evidence>
<evidence type="ECO:0000256" key="2">
    <source>
        <dbReference type="SAM" id="SignalP"/>
    </source>
</evidence>
<keyword evidence="1 2" id="KW-0732">Signal</keyword>
<dbReference type="Gene3D" id="2.120.10.30">
    <property type="entry name" value="TolB, C-terminal domain"/>
    <property type="match status" value="1"/>
</dbReference>
<dbReference type="AlphaFoldDB" id="A0A1I3HCJ0"/>